<comment type="caution">
    <text evidence="1">The sequence shown here is derived from an EMBL/GenBank/DDBJ whole genome shotgun (WGS) entry which is preliminary data.</text>
</comment>
<evidence type="ECO:0000313" key="2">
    <source>
        <dbReference type="Proteomes" id="UP001165186"/>
    </source>
</evidence>
<gene>
    <name evidence="1" type="primary">g9871</name>
    <name evidence="1" type="ORF">NpPPO83_00009871</name>
</gene>
<name>A0ACB5S4F0_9PEZI</name>
<protein>
    <submittedName>
        <fullName evidence="1">Uncharacterized protein</fullName>
    </submittedName>
</protein>
<organism evidence="1 2">
    <name type="scientific">Neofusicoccum parvum</name>
    <dbReference type="NCBI Taxonomy" id="310453"/>
    <lineage>
        <taxon>Eukaryota</taxon>
        <taxon>Fungi</taxon>
        <taxon>Dikarya</taxon>
        <taxon>Ascomycota</taxon>
        <taxon>Pezizomycotina</taxon>
        <taxon>Dothideomycetes</taxon>
        <taxon>Dothideomycetes incertae sedis</taxon>
        <taxon>Botryosphaeriales</taxon>
        <taxon>Botryosphaeriaceae</taxon>
        <taxon>Neofusicoccum</taxon>
    </lineage>
</organism>
<dbReference type="EMBL" id="BSXG01000039">
    <property type="protein sequence ID" value="GME27612.1"/>
    <property type="molecule type" value="Genomic_DNA"/>
</dbReference>
<proteinExistence type="predicted"/>
<accession>A0ACB5S4F0</accession>
<sequence>MAAPRSTLAERRKKLTSLIYGKPQVFLRACINGAGTSSWEVAIKELPCFIGFVIPSTEPWEILVPEPFIWYLLGCILEALRVLATPVPPHKKAMFHYDIKPANILLGDVDQSRTSRHWFRHYPRPILADFGGVEELPAPDYIYACGAVGYQPFEALGLETQNLTNTWRRRPARNAVPALPVNAPKDTATSIHELGMVCWRAMSLLRPVALLQVPPTPQPFSLATLAGFARQAHPPRHGDDDRPTPPFAAGSTAATTATTTAGGHDAAADAAARRHMAPRGALAPAYSARLVECVYRMLAPVAAERPPLAQLAAEVSEAADGFARGAWAGPEVPQDWPPHPPLWPRGEGFARPRGVVVAWAKYPLGQAVLNDVYRP</sequence>
<reference evidence="1" key="1">
    <citation type="submission" date="2024-09" db="EMBL/GenBank/DDBJ databases">
        <title>Draft Genome Sequences of Neofusicoccum parvum.</title>
        <authorList>
            <person name="Ashida A."/>
            <person name="Camagna M."/>
            <person name="Tanaka A."/>
            <person name="Takemoto D."/>
        </authorList>
    </citation>
    <scope>NUCLEOTIDE SEQUENCE</scope>
    <source>
        <strain evidence="1">PPO83</strain>
    </source>
</reference>
<dbReference type="Proteomes" id="UP001165186">
    <property type="component" value="Unassembled WGS sequence"/>
</dbReference>
<evidence type="ECO:0000313" key="1">
    <source>
        <dbReference type="EMBL" id="GME27612.1"/>
    </source>
</evidence>
<keyword evidence="2" id="KW-1185">Reference proteome</keyword>